<protein>
    <recommendedName>
        <fullName evidence="3">LamG domain-containing protein</fullName>
    </recommendedName>
</protein>
<dbReference type="AlphaFoldDB" id="A0A6C0DBP6"/>
<organism evidence="2">
    <name type="scientific">viral metagenome</name>
    <dbReference type="NCBI Taxonomy" id="1070528"/>
    <lineage>
        <taxon>unclassified sequences</taxon>
        <taxon>metagenomes</taxon>
        <taxon>organismal metagenomes</taxon>
    </lineage>
</organism>
<reference evidence="2" key="1">
    <citation type="journal article" date="2020" name="Nature">
        <title>Giant virus diversity and host interactions through global metagenomics.</title>
        <authorList>
            <person name="Schulz F."/>
            <person name="Roux S."/>
            <person name="Paez-Espino D."/>
            <person name="Jungbluth S."/>
            <person name="Walsh D.A."/>
            <person name="Denef V.J."/>
            <person name="McMahon K.D."/>
            <person name="Konstantinidis K.T."/>
            <person name="Eloe-Fadrosh E.A."/>
            <person name="Kyrpides N.C."/>
            <person name="Woyke T."/>
        </authorList>
    </citation>
    <scope>NUCLEOTIDE SEQUENCE</scope>
    <source>
        <strain evidence="2">GVMAG-M-3300023174-137</strain>
    </source>
</reference>
<keyword evidence="1" id="KW-0472">Membrane</keyword>
<feature type="transmembrane region" description="Helical" evidence="1">
    <location>
        <begin position="20"/>
        <end position="39"/>
    </location>
</feature>
<dbReference type="EMBL" id="MN739581">
    <property type="protein sequence ID" value="QHT14318.1"/>
    <property type="molecule type" value="Genomic_DNA"/>
</dbReference>
<keyword evidence="1" id="KW-1133">Transmembrane helix</keyword>
<sequence>MQYNPVSGISQTSGGIEVFTSLLIVFIVTMVAFLTEYMFKLRNETNTRAKALLDYTASSQETLQPIRQDITKFKEAIPIGLSVNERSGIEFAYSFYLMVGSGTFTGEKKLKHVFHKGYPSYWPLMSPGVFIWGHKNTMRIVMSTIKNPFTHVDIQNIPIDKWFHVVLNCYKGGLDVYVNGNMANRITFKHDVPYQNFQDIQFFSFKNLSLSKTNVPALSEHPDATLDFQGHFTGMLSSLKYTRYAMSIYQIQALMSEGPSKKRKVDTEQLPPYMADNWWSNQQS</sequence>
<accession>A0A6C0DBP6</accession>
<proteinExistence type="predicted"/>
<keyword evidence="1" id="KW-0812">Transmembrane</keyword>
<dbReference type="InterPro" id="IPR013320">
    <property type="entry name" value="ConA-like_dom_sf"/>
</dbReference>
<evidence type="ECO:0008006" key="3">
    <source>
        <dbReference type="Google" id="ProtNLM"/>
    </source>
</evidence>
<dbReference type="SUPFAM" id="SSF49899">
    <property type="entry name" value="Concanavalin A-like lectins/glucanases"/>
    <property type="match status" value="1"/>
</dbReference>
<name>A0A6C0DBP6_9ZZZZ</name>
<evidence type="ECO:0000256" key="1">
    <source>
        <dbReference type="SAM" id="Phobius"/>
    </source>
</evidence>
<evidence type="ECO:0000313" key="2">
    <source>
        <dbReference type="EMBL" id="QHT14318.1"/>
    </source>
</evidence>
<dbReference type="Gene3D" id="2.60.120.200">
    <property type="match status" value="1"/>
</dbReference>